<dbReference type="KEGG" id="mfp:MBIO_0708"/>
<evidence type="ECO:0000313" key="1">
    <source>
        <dbReference type="EMBL" id="BAH69973.1"/>
    </source>
</evidence>
<dbReference type="Proteomes" id="UP000006810">
    <property type="component" value="Chromosome"/>
</dbReference>
<organism evidence="1 2">
    <name type="scientific">Mycoplasmopsis fermentans (strain ATCC 19989 / NBRC 14854 / NCTC 10117 / PG18)</name>
    <name type="common">Mycoplasma fermentans</name>
    <dbReference type="NCBI Taxonomy" id="496833"/>
    <lineage>
        <taxon>Bacteria</taxon>
        <taxon>Bacillati</taxon>
        <taxon>Mycoplasmatota</taxon>
        <taxon>Mycoplasmoidales</taxon>
        <taxon>Metamycoplasmataceae</taxon>
        <taxon>Mycoplasmopsis</taxon>
    </lineage>
</organism>
<dbReference type="NCBIfam" id="NF045770">
    <property type="entry name" value="MPN403_MG284_C"/>
    <property type="match status" value="1"/>
</dbReference>
<proteinExistence type="predicted"/>
<dbReference type="EMBL" id="AP009608">
    <property type="protein sequence ID" value="BAH69973.1"/>
    <property type="molecule type" value="Genomic_DNA"/>
</dbReference>
<dbReference type="AlphaFoldDB" id="C4XFQ1"/>
<reference evidence="1 2" key="1">
    <citation type="journal article" date="2009" name="Curr. Microbiol.">
        <title>Molecular cloning and expression of a novel cholinephosphotransferase involved in glycoglycerophospholipid biosynthesis of Mycoplasma fermentans.</title>
        <authorList>
            <person name="Ishida N."/>
            <person name="Irikura D."/>
            <person name="Matsuda K."/>
            <person name="Sato S."/>
            <person name="Asano K."/>
        </authorList>
    </citation>
    <scope>NUCLEOTIDE SEQUENCE [LARGE SCALE GENOMIC DNA]</scope>
    <source>
        <strain evidence="2">ATCC 19989 / NBRC 14854 / NCTC 10117 / PG18</strain>
    </source>
</reference>
<protein>
    <submittedName>
        <fullName evidence="1">Uncharacterized protein</fullName>
    </submittedName>
</protein>
<sequence>MCNLCKSLLAIYFYLPDLKKKGNMTSTISQFASQYQMSNLQKYRSVETIINMEKAIFLKNRQEDFIEKYYKKNENSRSNNYFSDKFKRVYNCLSGVSQLIIKNEFMKQSENKLWYQDYFSKSTYYKNRKNAIDEFLIYYLDYTPRAVIKP</sequence>
<dbReference type="HOGENOM" id="CLU_149298_0_0_14"/>
<accession>C4XFQ1</accession>
<dbReference type="PATRIC" id="fig|496833.3.peg.301"/>
<dbReference type="InterPro" id="IPR058231">
    <property type="entry name" value="MG284-like_C"/>
</dbReference>
<name>C4XFQ1_MYCFP</name>
<keyword evidence="2" id="KW-1185">Reference proteome</keyword>
<evidence type="ECO:0000313" key="2">
    <source>
        <dbReference type="Proteomes" id="UP000006810"/>
    </source>
</evidence>
<dbReference type="eggNOG" id="ENOG5032EWD">
    <property type="taxonomic scope" value="Bacteria"/>
</dbReference>
<gene>
    <name evidence="1" type="ordered locus">MBIO_0708</name>
</gene>